<dbReference type="Proteomes" id="UP001561463">
    <property type="component" value="Unassembled WGS sequence"/>
</dbReference>
<evidence type="ECO:0000313" key="3">
    <source>
        <dbReference type="Proteomes" id="UP001561463"/>
    </source>
</evidence>
<sequence length="286" mass="32491">MMQTTVQSLGDFLRARRLRLDPADFGFIAGRRRTPGLRREEVAQLACISPVWYTWLEQGRGGAPSQEVLNRIASGLRLTPTERDHLFILAFGHRPEAQVILSTDITPRLQRLLDAFTIPAIIKTISWDVIAWNRAATCILTDYGARPPEERNVLRLLFTDPTVRHAQEDWQTVARLVVNTFRADMARTEKSAQTDSLIAELSRISPEFEAWWRSNDVASHGEGVKRIWHPQAGAIDLEFSTLTIEGRSDLQMLVFNPANEESRSKMEQQIHQFSHLAIPAFKPSVL</sequence>
<gene>
    <name evidence="2" type="ORF">AB7Z85_06965</name>
</gene>
<dbReference type="CDD" id="cd00093">
    <property type="entry name" value="HTH_XRE"/>
    <property type="match status" value="1"/>
</dbReference>
<dbReference type="SUPFAM" id="SSF47413">
    <property type="entry name" value="lambda repressor-like DNA-binding domains"/>
    <property type="match status" value="1"/>
</dbReference>
<dbReference type="Pfam" id="PF17765">
    <property type="entry name" value="MLTR_LBD"/>
    <property type="match status" value="1"/>
</dbReference>
<proteinExistence type="predicted"/>
<organism evidence="2 3">
    <name type="scientific">Pseudenterobacter timonensis</name>
    <dbReference type="NCBI Taxonomy" id="1755099"/>
    <lineage>
        <taxon>Bacteria</taxon>
        <taxon>Pseudomonadati</taxon>
        <taxon>Pseudomonadota</taxon>
        <taxon>Gammaproteobacteria</taxon>
        <taxon>Enterobacterales</taxon>
        <taxon>Enterobacteriaceae</taxon>
        <taxon>Pseudenterobacter</taxon>
    </lineage>
</organism>
<keyword evidence="3" id="KW-1185">Reference proteome</keyword>
<protein>
    <submittedName>
        <fullName evidence="2">Helix-turn-helix transcriptional regulator</fullName>
    </submittedName>
</protein>
<evidence type="ECO:0000259" key="1">
    <source>
        <dbReference type="SMART" id="SM00530"/>
    </source>
</evidence>
<dbReference type="PANTHER" id="PTHR35010">
    <property type="entry name" value="BLL4672 PROTEIN-RELATED"/>
    <property type="match status" value="1"/>
</dbReference>
<name>A0ABV4A416_9ENTR</name>
<dbReference type="InterPro" id="IPR001387">
    <property type="entry name" value="Cro/C1-type_HTH"/>
</dbReference>
<feature type="domain" description="HTH cro/C1-type" evidence="1">
    <location>
        <begin position="12"/>
        <end position="83"/>
    </location>
</feature>
<dbReference type="Pfam" id="PF13560">
    <property type="entry name" value="HTH_31"/>
    <property type="match status" value="1"/>
</dbReference>
<dbReference type="InterPro" id="IPR041413">
    <property type="entry name" value="MLTR_LBD"/>
</dbReference>
<dbReference type="EMBL" id="JBFZPZ010000004">
    <property type="protein sequence ID" value="MEX9252246.1"/>
    <property type="molecule type" value="Genomic_DNA"/>
</dbReference>
<dbReference type="SMART" id="SM00530">
    <property type="entry name" value="HTH_XRE"/>
    <property type="match status" value="1"/>
</dbReference>
<dbReference type="Gene3D" id="1.10.260.40">
    <property type="entry name" value="lambda repressor-like DNA-binding domains"/>
    <property type="match status" value="1"/>
</dbReference>
<dbReference type="PANTHER" id="PTHR35010:SF2">
    <property type="entry name" value="BLL4672 PROTEIN"/>
    <property type="match status" value="1"/>
</dbReference>
<comment type="caution">
    <text evidence="2">The sequence shown here is derived from an EMBL/GenBank/DDBJ whole genome shotgun (WGS) entry which is preliminary data.</text>
</comment>
<evidence type="ECO:0000313" key="2">
    <source>
        <dbReference type="EMBL" id="MEX9252246.1"/>
    </source>
</evidence>
<dbReference type="InterPro" id="IPR010982">
    <property type="entry name" value="Lambda_DNA-bd_dom_sf"/>
</dbReference>
<reference evidence="2 3" key="1">
    <citation type="submission" date="2024-03" db="EMBL/GenBank/DDBJ databases">
        <title>Role of Flies in the Dissemination of Carbapenem-Resistant Enterobacteriaceae (CRE): An Epidemiological and Genomic Study in China.</title>
        <authorList>
            <person name="Chen K."/>
            <person name="Zhang R."/>
            <person name="Chen S."/>
        </authorList>
    </citation>
    <scope>NUCLEOTIDE SEQUENCE [LARGE SCALE GENOMIC DNA]</scope>
    <source>
        <strain evidence="3">fly-313</strain>
    </source>
</reference>
<dbReference type="RefSeq" id="WP_369497272.1">
    <property type="nucleotide sequence ID" value="NZ_JBFZPZ010000004.1"/>
</dbReference>
<accession>A0ABV4A416</accession>
<dbReference type="Gene3D" id="3.30.450.180">
    <property type="match status" value="1"/>
</dbReference>